<sequence length="141" mass="15975">MGNSLVNSYVDTDVIIRLFTGDDEQKRKDAKALFEKVEKGTLEISVPDTVIADAVFVLSSPHLYGLPRNQIRDLLAVLLRLSNFKVENKQVVIKALDFYVDKNVDFGDAMLAVLTRASKNKLIYSYDHDFDKIEGIIRKEP</sequence>
<dbReference type="AlphaFoldDB" id="A0A0G1CDI1"/>
<name>A0A0G1CDI1_9BACT</name>
<dbReference type="EMBL" id="LCFB01000033">
    <property type="protein sequence ID" value="KKS83720.1"/>
    <property type="molecule type" value="Genomic_DNA"/>
</dbReference>
<dbReference type="InterPro" id="IPR002716">
    <property type="entry name" value="PIN_dom"/>
</dbReference>
<accession>A0A0G1CDI1</accession>
<dbReference type="SUPFAM" id="SSF88723">
    <property type="entry name" value="PIN domain-like"/>
    <property type="match status" value="1"/>
</dbReference>
<organism evidence="2 3">
    <name type="scientific">Candidatus Gottesmanbacteria bacterium GW2011_GWA1_43_11</name>
    <dbReference type="NCBI Taxonomy" id="1618436"/>
    <lineage>
        <taxon>Bacteria</taxon>
        <taxon>Candidatus Gottesmaniibacteriota</taxon>
    </lineage>
</organism>
<comment type="caution">
    <text evidence="2">The sequence shown here is derived from an EMBL/GenBank/DDBJ whole genome shotgun (WGS) entry which is preliminary data.</text>
</comment>
<proteinExistence type="predicted"/>
<dbReference type="Gene3D" id="3.40.50.1010">
    <property type="entry name" value="5'-nuclease"/>
    <property type="match status" value="1"/>
</dbReference>
<evidence type="ECO:0000313" key="3">
    <source>
        <dbReference type="Proteomes" id="UP000034543"/>
    </source>
</evidence>
<dbReference type="Pfam" id="PF01850">
    <property type="entry name" value="PIN"/>
    <property type="match status" value="1"/>
</dbReference>
<protein>
    <submittedName>
        <fullName evidence="2">Putative nucleic acid-binding protein</fullName>
    </submittedName>
</protein>
<dbReference type="Proteomes" id="UP000034543">
    <property type="component" value="Unassembled WGS sequence"/>
</dbReference>
<dbReference type="InterPro" id="IPR029060">
    <property type="entry name" value="PIN-like_dom_sf"/>
</dbReference>
<dbReference type="STRING" id="1618436.UV59_C0033G0018"/>
<gene>
    <name evidence="2" type="ORF">UV59_C0033G0018</name>
</gene>
<feature type="domain" description="PIN" evidence="1">
    <location>
        <begin position="9"/>
        <end position="134"/>
    </location>
</feature>
<reference evidence="2 3" key="1">
    <citation type="journal article" date="2015" name="Nature">
        <title>rRNA introns, odd ribosomes, and small enigmatic genomes across a large radiation of phyla.</title>
        <authorList>
            <person name="Brown C.T."/>
            <person name="Hug L.A."/>
            <person name="Thomas B.C."/>
            <person name="Sharon I."/>
            <person name="Castelle C.J."/>
            <person name="Singh A."/>
            <person name="Wilkins M.J."/>
            <person name="Williams K.H."/>
            <person name="Banfield J.F."/>
        </authorList>
    </citation>
    <scope>NUCLEOTIDE SEQUENCE [LARGE SCALE GENOMIC DNA]</scope>
</reference>
<evidence type="ECO:0000259" key="1">
    <source>
        <dbReference type="Pfam" id="PF01850"/>
    </source>
</evidence>
<evidence type="ECO:0000313" key="2">
    <source>
        <dbReference type="EMBL" id="KKS83720.1"/>
    </source>
</evidence>